<dbReference type="PANTHER" id="PTHR14226">
    <property type="entry name" value="NEUROPATHY TARGET ESTERASE/SWISS CHEESE D.MELANOGASTER"/>
    <property type="match status" value="1"/>
</dbReference>
<name>A0ABY8SN68_9BURK</name>
<evidence type="ECO:0000256" key="5">
    <source>
        <dbReference type="SAM" id="MobiDB-lite"/>
    </source>
</evidence>
<dbReference type="PANTHER" id="PTHR14226:SF57">
    <property type="entry name" value="BLR7027 PROTEIN"/>
    <property type="match status" value="1"/>
</dbReference>
<dbReference type="RefSeq" id="WP_283485651.1">
    <property type="nucleotide sequence ID" value="NZ_CP125947.1"/>
</dbReference>
<gene>
    <name evidence="7" type="ORF">QMY55_18740</name>
</gene>
<keyword evidence="1 4" id="KW-0378">Hydrolase</keyword>
<feature type="active site" description="Proton acceptor" evidence="4">
    <location>
        <position position="247"/>
    </location>
</feature>
<organism evidence="7 8">
    <name type="scientific">Comamonas resistens</name>
    <dbReference type="NCBI Taxonomy" id="3046670"/>
    <lineage>
        <taxon>Bacteria</taxon>
        <taxon>Pseudomonadati</taxon>
        <taxon>Pseudomonadota</taxon>
        <taxon>Betaproteobacteria</taxon>
        <taxon>Burkholderiales</taxon>
        <taxon>Comamonadaceae</taxon>
        <taxon>Comamonas</taxon>
    </lineage>
</organism>
<evidence type="ECO:0000313" key="8">
    <source>
        <dbReference type="Proteomes" id="UP001240697"/>
    </source>
</evidence>
<sequence length="441" mass="48671">MAAEQFSPTLPPRFTDIAQSNTVGPASNIAQTGLLLSGGGARAAYQVGVLEAIAEIRRHCGLKHGPNPFPILAGTSAGAINVAALACRCDQFDQAVHLMARIWRNMHTEQIYRADSLSMLRSGTRWLTLLSLGWAMARWRRLHPRSLLDNRPLAELLRSELMPFERLPDLIASGHLQALAITASSYSSGQHITFFQNHQILSPWVRDQRRAIQTPLTHEHLLASAALPFIFPAIPLPLEGHIEYFGDGSMRQTAPLAPPIHMGATKLLVVGAGRRHEPPAARPLPDARYPSLAQVAGHALSSIFLDTLAVDIERAERINHTLSLISPAERIRSHLRPLELLTITPSERIDDIATRHIDRLPRSVRVLLGTLGVRVDDGEALRDGALASYLLFEQSYSRELMALGRKDTLARQEEIRRFMGWPDPVSHAHSESQGLEQMAGP</sequence>
<dbReference type="Pfam" id="PF01734">
    <property type="entry name" value="Patatin"/>
    <property type="match status" value="1"/>
</dbReference>
<feature type="region of interest" description="Disordered" evidence="5">
    <location>
        <begin position="422"/>
        <end position="441"/>
    </location>
</feature>
<reference evidence="7 8" key="1">
    <citation type="submission" date="2023-05" db="EMBL/GenBank/DDBJ databases">
        <authorList>
            <person name="Yin Y."/>
            <person name="Lu Z."/>
        </authorList>
    </citation>
    <scope>NUCLEOTIDE SEQUENCE [LARGE SCALE GENOMIC DNA]</scope>
    <source>
        <strain evidence="7 8">ZM22</strain>
    </source>
</reference>
<dbReference type="InterPro" id="IPR002641">
    <property type="entry name" value="PNPLA_dom"/>
</dbReference>
<comment type="caution">
    <text evidence="4">Lacks conserved residue(s) required for the propagation of feature annotation.</text>
</comment>
<evidence type="ECO:0000256" key="4">
    <source>
        <dbReference type="PROSITE-ProRule" id="PRU01161"/>
    </source>
</evidence>
<dbReference type="EMBL" id="CP125947">
    <property type="protein sequence ID" value="WHS64510.1"/>
    <property type="molecule type" value="Genomic_DNA"/>
</dbReference>
<keyword evidence="8" id="KW-1185">Reference proteome</keyword>
<feature type="domain" description="PNPLA" evidence="6">
    <location>
        <begin position="34"/>
        <end position="260"/>
    </location>
</feature>
<dbReference type="SUPFAM" id="SSF52151">
    <property type="entry name" value="FabD/lysophospholipase-like"/>
    <property type="match status" value="1"/>
</dbReference>
<feature type="active site" description="Nucleophile" evidence="4">
    <location>
        <position position="76"/>
    </location>
</feature>
<dbReference type="PROSITE" id="PS51635">
    <property type="entry name" value="PNPLA"/>
    <property type="match status" value="1"/>
</dbReference>
<evidence type="ECO:0000256" key="1">
    <source>
        <dbReference type="ARBA" id="ARBA00022801"/>
    </source>
</evidence>
<evidence type="ECO:0000313" key="7">
    <source>
        <dbReference type="EMBL" id="WHS64510.1"/>
    </source>
</evidence>
<keyword evidence="3 4" id="KW-0443">Lipid metabolism</keyword>
<evidence type="ECO:0000256" key="2">
    <source>
        <dbReference type="ARBA" id="ARBA00022963"/>
    </source>
</evidence>
<proteinExistence type="predicted"/>
<accession>A0ABY8SN68</accession>
<dbReference type="Proteomes" id="UP001240697">
    <property type="component" value="Chromosome"/>
</dbReference>
<feature type="short sequence motif" description="GXSXG" evidence="4">
    <location>
        <begin position="74"/>
        <end position="78"/>
    </location>
</feature>
<dbReference type="InterPro" id="IPR050301">
    <property type="entry name" value="NTE"/>
</dbReference>
<evidence type="ECO:0000256" key="3">
    <source>
        <dbReference type="ARBA" id="ARBA00023098"/>
    </source>
</evidence>
<dbReference type="Gene3D" id="3.40.1090.10">
    <property type="entry name" value="Cytosolic phospholipase A2 catalytic domain"/>
    <property type="match status" value="1"/>
</dbReference>
<evidence type="ECO:0000259" key="6">
    <source>
        <dbReference type="PROSITE" id="PS51635"/>
    </source>
</evidence>
<keyword evidence="2 4" id="KW-0442">Lipid degradation</keyword>
<protein>
    <submittedName>
        <fullName evidence="7">Patatin-like phospholipase family protein</fullName>
    </submittedName>
</protein>
<dbReference type="InterPro" id="IPR016035">
    <property type="entry name" value="Acyl_Trfase/lysoPLipase"/>
</dbReference>